<dbReference type="InterPro" id="IPR020846">
    <property type="entry name" value="MFS_dom"/>
</dbReference>
<evidence type="ECO:0000256" key="5">
    <source>
        <dbReference type="ARBA" id="ARBA00023136"/>
    </source>
</evidence>
<evidence type="ECO:0000256" key="3">
    <source>
        <dbReference type="ARBA" id="ARBA00022692"/>
    </source>
</evidence>
<keyword evidence="4 7" id="KW-1133">Transmembrane helix</keyword>
<keyword evidence="10" id="KW-1185">Reference proteome</keyword>
<evidence type="ECO:0000313" key="10">
    <source>
        <dbReference type="Proteomes" id="UP000007799"/>
    </source>
</evidence>
<comment type="subcellular location">
    <subcellularLocation>
        <location evidence="1">Membrane</location>
        <topology evidence="1">Multi-pass membrane protein</topology>
    </subcellularLocation>
</comment>
<organism evidence="10">
    <name type="scientific">Salpingoeca rosetta (strain ATCC 50818 / BSB-021)</name>
    <dbReference type="NCBI Taxonomy" id="946362"/>
    <lineage>
        <taxon>Eukaryota</taxon>
        <taxon>Choanoflagellata</taxon>
        <taxon>Craspedida</taxon>
        <taxon>Salpingoecidae</taxon>
        <taxon>Salpingoeca</taxon>
    </lineage>
</organism>
<keyword evidence="2" id="KW-0813">Transport</keyword>
<dbReference type="InParanoid" id="F2UFR3"/>
<feature type="transmembrane region" description="Helical" evidence="7">
    <location>
        <begin position="429"/>
        <end position="449"/>
    </location>
</feature>
<dbReference type="EMBL" id="GL832972">
    <property type="protein sequence ID" value="EGD75631.1"/>
    <property type="molecule type" value="Genomic_DNA"/>
</dbReference>
<dbReference type="PANTHER" id="PTHR23505">
    <property type="entry name" value="SPINSTER"/>
    <property type="match status" value="1"/>
</dbReference>
<dbReference type="Proteomes" id="UP000007799">
    <property type="component" value="Unassembled WGS sequence"/>
</dbReference>
<feature type="transmembrane region" description="Helical" evidence="7">
    <location>
        <begin position="253"/>
        <end position="274"/>
    </location>
</feature>
<proteinExistence type="inferred from homology"/>
<feature type="transmembrane region" description="Helical" evidence="7">
    <location>
        <begin position="356"/>
        <end position="384"/>
    </location>
</feature>
<keyword evidence="3 7" id="KW-0812">Transmembrane</keyword>
<dbReference type="PANTHER" id="PTHR23505:SF79">
    <property type="entry name" value="PROTEIN SPINSTER"/>
    <property type="match status" value="1"/>
</dbReference>
<dbReference type="RefSeq" id="XP_004992088.1">
    <property type="nucleotide sequence ID" value="XM_004992031.1"/>
</dbReference>
<dbReference type="OrthoDB" id="6770063at2759"/>
<dbReference type="InterPro" id="IPR036259">
    <property type="entry name" value="MFS_trans_sf"/>
</dbReference>
<dbReference type="STRING" id="946362.F2UFR3"/>
<dbReference type="AlphaFoldDB" id="F2UFR3"/>
<dbReference type="KEGG" id="sre:PTSG_06695"/>
<dbReference type="GO" id="GO:0022857">
    <property type="term" value="F:transmembrane transporter activity"/>
    <property type="evidence" value="ECO:0007669"/>
    <property type="project" value="InterPro"/>
</dbReference>
<feature type="domain" description="Major facilitator superfamily (MFS) profile" evidence="8">
    <location>
        <begin position="33"/>
        <end position="456"/>
    </location>
</feature>
<protein>
    <recommendedName>
        <fullName evidence="8">Major facilitator superfamily (MFS) profile domain-containing protein</fullName>
    </recommendedName>
</protein>
<feature type="transmembrane region" description="Helical" evidence="7">
    <location>
        <begin position="329"/>
        <end position="350"/>
    </location>
</feature>
<dbReference type="PROSITE" id="PS50850">
    <property type="entry name" value="MFS"/>
    <property type="match status" value="1"/>
</dbReference>
<feature type="transmembrane region" description="Helical" evidence="7">
    <location>
        <begin position="396"/>
        <end position="414"/>
    </location>
</feature>
<dbReference type="eggNOG" id="KOG1330">
    <property type="taxonomic scope" value="Eukaryota"/>
</dbReference>
<evidence type="ECO:0000256" key="1">
    <source>
        <dbReference type="ARBA" id="ARBA00004141"/>
    </source>
</evidence>
<dbReference type="GeneID" id="16072646"/>
<accession>F2UFR3</accession>
<evidence type="ECO:0000259" key="8">
    <source>
        <dbReference type="PROSITE" id="PS50850"/>
    </source>
</evidence>
<dbReference type="InterPro" id="IPR011701">
    <property type="entry name" value="MFS"/>
</dbReference>
<feature type="transmembrane region" description="Helical" evidence="7">
    <location>
        <begin position="104"/>
        <end position="122"/>
    </location>
</feature>
<dbReference type="Pfam" id="PF07690">
    <property type="entry name" value="MFS_1"/>
    <property type="match status" value="1"/>
</dbReference>
<reference evidence="9" key="1">
    <citation type="submission" date="2009-08" db="EMBL/GenBank/DDBJ databases">
        <title>Annotation of Salpingoeca rosetta.</title>
        <authorList>
            <consortium name="The Broad Institute Genome Sequencing Platform"/>
            <person name="Russ C."/>
            <person name="Cuomo C."/>
            <person name="Burger G."/>
            <person name="Gray M.W."/>
            <person name="Holland P.W.H."/>
            <person name="King N."/>
            <person name="Lang F.B.F."/>
            <person name="Roger A.J."/>
            <person name="Ruiz-Trillo I."/>
            <person name="Young S.K."/>
            <person name="Zeng Q."/>
            <person name="Gargeya S."/>
            <person name="Alvarado L."/>
            <person name="Berlin A."/>
            <person name="Chapman S.B."/>
            <person name="Chen Z."/>
            <person name="Freedman E."/>
            <person name="Gellesch M."/>
            <person name="Goldberg J."/>
            <person name="Griggs A."/>
            <person name="Gujja S."/>
            <person name="Heilman E."/>
            <person name="Heiman D."/>
            <person name="Howarth C."/>
            <person name="Mehta T."/>
            <person name="Neiman D."/>
            <person name="Pearson M."/>
            <person name="Roberts A."/>
            <person name="Saif S."/>
            <person name="Shea T."/>
            <person name="Shenoy N."/>
            <person name="Sisk P."/>
            <person name="Stolte C."/>
            <person name="Sykes S."/>
            <person name="White J."/>
            <person name="Yandava C."/>
            <person name="Haas B."/>
            <person name="Nusbaum C."/>
            <person name="Birren B."/>
        </authorList>
    </citation>
    <scope>NUCLEOTIDE SEQUENCE [LARGE SCALE GENOMIC DNA]</scope>
    <source>
        <strain evidence="9">ATCC 50818</strain>
    </source>
</reference>
<name>F2UFR3_SALR5</name>
<evidence type="ECO:0000313" key="9">
    <source>
        <dbReference type="EMBL" id="EGD75631.1"/>
    </source>
</evidence>
<dbReference type="GO" id="GO:0016020">
    <property type="term" value="C:membrane"/>
    <property type="evidence" value="ECO:0007669"/>
    <property type="project" value="UniProtKB-SubCell"/>
</dbReference>
<keyword evidence="5 7" id="KW-0472">Membrane</keyword>
<dbReference type="Gene3D" id="1.20.1250.20">
    <property type="entry name" value="MFS general substrate transporter like domains"/>
    <property type="match status" value="1"/>
</dbReference>
<dbReference type="InterPro" id="IPR044770">
    <property type="entry name" value="MFS_spinster-like"/>
</dbReference>
<dbReference type="SUPFAM" id="SSF103473">
    <property type="entry name" value="MFS general substrate transporter"/>
    <property type="match status" value="1"/>
</dbReference>
<evidence type="ECO:0000256" key="6">
    <source>
        <dbReference type="ARBA" id="ARBA00024338"/>
    </source>
</evidence>
<evidence type="ECO:0000256" key="2">
    <source>
        <dbReference type="ARBA" id="ARBA00022448"/>
    </source>
</evidence>
<dbReference type="FunCoup" id="F2UFR3">
    <property type="interactions" value="753"/>
</dbReference>
<sequence>MTDDYTPLLSPQTATESTTVGATAPAFRRKWLTVALLVGINLLNYLDRFTISGILPNLKDASESHLDHDVSDSQGGLLMTVFIASYMVFSPVFGYLGDRFNRKILITVGIIFWSIFTVGGSFSQTYVQLLIARGLVGVGEASYATIAPTIIADLYPADERTFMLSVFYLAIPVGAAMGFMVGAEVAAALGSWRWALRISPPIGLALALALFFFTRDPPRGASDGHAHEDAKNSASGLEAFLDDVRGILRVPTFIWSTLGFTAVTFTSGAMAQWAPTFVYRQAHEAGSSMSSATAALAFGAVTCAAGIIGTLGGSWLSKRYAPRTGAIDSYICGVGMLLAVFFMGISIPIASYSMPLFWLTIVLGEIALCLNWAPSAAITLYVIVPQRRASAEAVNILMTHLLGDAFSPYLIGLVSDTLKKHYNMTAGDALMLSLFIAVVVALLGAAAYLRSSKTVQRDK</sequence>
<comment type="similarity">
    <text evidence="6">Belongs to the major facilitator superfamily. Spinster (TC 2.A.1.49) family.</text>
</comment>
<feature type="transmembrane region" description="Helical" evidence="7">
    <location>
        <begin position="75"/>
        <end position="97"/>
    </location>
</feature>
<evidence type="ECO:0000256" key="4">
    <source>
        <dbReference type="ARBA" id="ARBA00022989"/>
    </source>
</evidence>
<feature type="transmembrane region" description="Helical" evidence="7">
    <location>
        <begin position="162"/>
        <end position="182"/>
    </location>
</feature>
<feature type="transmembrane region" description="Helical" evidence="7">
    <location>
        <begin position="194"/>
        <end position="213"/>
    </location>
</feature>
<dbReference type="CDD" id="cd17328">
    <property type="entry name" value="MFS_spinster_like"/>
    <property type="match status" value="1"/>
</dbReference>
<dbReference type="OMA" id="YPWIVFA"/>
<gene>
    <name evidence="9" type="ORF">PTSG_06695</name>
</gene>
<feature type="transmembrane region" description="Helical" evidence="7">
    <location>
        <begin position="294"/>
        <end position="317"/>
    </location>
</feature>
<feature type="transmembrane region" description="Helical" evidence="7">
    <location>
        <begin position="134"/>
        <end position="155"/>
    </location>
</feature>
<evidence type="ECO:0000256" key="7">
    <source>
        <dbReference type="SAM" id="Phobius"/>
    </source>
</evidence>